<dbReference type="EMBL" id="CP033433">
    <property type="protein sequence ID" value="AYQ74191.1"/>
    <property type="molecule type" value="Genomic_DNA"/>
</dbReference>
<dbReference type="Gene3D" id="1.10.10.10">
    <property type="entry name" value="Winged helix-like DNA-binding domain superfamily/Winged helix DNA-binding domain"/>
    <property type="match status" value="1"/>
</dbReference>
<dbReference type="Gene3D" id="3.40.960.10">
    <property type="entry name" value="VSR Endonuclease"/>
    <property type="match status" value="1"/>
</dbReference>
<feature type="domain" description="Helix-turn-helix type 11" evidence="1">
    <location>
        <begin position="254"/>
        <end position="299"/>
    </location>
</feature>
<sequence>MPPANAVHSNLLSDFMRYLRDCFRRRPVPAGLEEDMRFGWEIEPCIHLPSLGFSATLEARYRREARAVCTGLSGRTAFLRLRVRRRLEMVVKLQKDEIFESAYQRWLEEHIRNATGERKRRLMQGLGHSEKLFIVRVWWPAFGNLDHLHPEFEVHDFKDGSRFLDFAYIKDGLMLCIEIDAFGTHHSKLSRWQFDDNLDRQNDLVLDDWKVLRFSTDQVTDNPRHCQQKIRLALGKWGAVKSAAPLENPIDHAIIKLMETRGTALSPTEIARELHWSNRTIAKHLKALSEEKIVLPGKPGLKRISRYMLNRGAKR</sequence>
<dbReference type="InterPro" id="IPR013196">
    <property type="entry name" value="HTH_11"/>
</dbReference>
<accession>A0A3G3K201</accession>
<protein>
    <submittedName>
        <fullName evidence="2">HTH domain-containing protein</fullName>
    </submittedName>
</protein>
<dbReference type="AlphaFoldDB" id="A0A3G3K201"/>
<evidence type="ECO:0000313" key="3">
    <source>
        <dbReference type="Proteomes" id="UP000269097"/>
    </source>
</evidence>
<dbReference type="InterPro" id="IPR036388">
    <property type="entry name" value="WH-like_DNA-bd_sf"/>
</dbReference>
<keyword evidence="3" id="KW-1185">Reference proteome</keyword>
<dbReference type="Pfam" id="PF08279">
    <property type="entry name" value="HTH_11"/>
    <property type="match status" value="1"/>
</dbReference>
<evidence type="ECO:0000313" key="2">
    <source>
        <dbReference type="EMBL" id="AYQ74191.1"/>
    </source>
</evidence>
<reference evidence="2 3" key="1">
    <citation type="submission" date="2018-10" db="EMBL/GenBank/DDBJ databases">
        <title>Genome Sequence of Cohnella sp.</title>
        <authorList>
            <person name="Srinivasan S."/>
            <person name="Kim M.K."/>
        </authorList>
    </citation>
    <scope>NUCLEOTIDE SEQUENCE [LARGE SCALE GENOMIC DNA]</scope>
    <source>
        <strain evidence="2 3">18JY8-7</strain>
    </source>
</reference>
<dbReference type="SUPFAM" id="SSF46785">
    <property type="entry name" value="Winged helix' DNA-binding domain"/>
    <property type="match status" value="1"/>
</dbReference>
<dbReference type="Proteomes" id="UP000269097">
    <property type="component" value="Chromosome"/>
</dbReference>
<evidence type="ECO:0000259" key="1">
    <source>
        <dbReference type="Pfam" id="PF08279"/>
    </source>
</evidence>
<dbReference type="InterPro" id="IPR036390">
    <property type="entry name" value="WH_DNA-bd_sf"/>
</dbReference>
<name>A0A3G3K201_9BACL</name>
<proteinExistence type="predicted"/>
<dbReference type="KEGG" id="coh:EAV92_17460"/>
<gene>
    <name evidence="2" type="ORF">EAV92_17460</name>
</gene>
<organism evidence="2 3">
    <name type="scientific">Cohnella candidum</name>
    <dbReference type="NCBI Taxonomy" id="2674991"/>
    <lineage>
        <taxon>Bacteria</taxon>
        <taxon>Bacillati</taxon>
        <taxon>Bacillota</taxon>
        <taxon>Bacilli</taxon>
        <taxon>Bacillales</taxon>
        <taxon>Paenibacillaceae</taxon>
        <taxon>Cohnella</taxon>
    </lineage>
</organism>